<evidence type="ECO:0000313" key="2">
    <source>
        <dbReference type="Proteomes" id="UP000009183"/>
    </source>
</evidence>
<evidence type="ECO:0000313" key="1">
    <source>
        <dbReference type="EMBL" id="CBI21955.3"/>
    </source>
</evidence>
<reference evidence="2" key="1">
    <citation type="journal article" date="2007" name="Nature">
        <title>The grapevine genome sequence suggests ancestral hexaploidization in major angiosperm phyla.</title>
        <authorList>
            <consortium name="The French-Italian Public Consortium for Grapevine Genome Characterization."/>
            <person name="Jaillon O."/>
            <person name="Aury J.-M."/>
            <person name="Noel B."/>
            <person name="Policriti A."/>
            <person name="Clepet C."/>
            <person name="Casagrande A."/>
            <person name="Choisne N."/>
            <person name="Aubourg S."/>
            <person name="Vitulo N."/>
            <person name="Jubin C."/>
            <person name="Vezzi A."/>
            <person name="Legeai F."/>
            <person name="Hugueney P."/>
            <person name="Dasilva C."/>
            <person name="Horner D."/>
            <person name="Mica E."/>
            <person name="Jublot D."/>
            <person name="Poulain J."/>
            <person name="Bruyere C."/>
            <person name="Billault A."/>
            <person name="Segurens B."/>
            <person name="Gouyvenoux M."/>
            <person name="Ugarte E."/>
            <person name="Cattonaro F."/>
            <person name="Anthouard V."/>
            <person name="Vico V."/>
            <person name="Del Fabbro C."/>
            <person name="Alaux M."/>
            <person name="Di Gaspero G."/>
            <person name="Dumas V."/>
            <person name="Felice N."/>
            <person name="Paillard S."/>
            <person name="Juman I."/>
            <person name="Moroldo M."/>
            <person name="Scalabrin S."/>
            <person name="Canaguier A."/>
            <person name="Le Clainche I."/>
            <person name="Malacrida G."/>
            <person name="Durand E."/>
            <person name="Pesole G."/>
            <person name="Laucou V."/>
            <person name="Chatelet P."/>
            <person name="Merdinoglu D."/>
            <person name="Delledonne M."/>
            <person name="Pezzotti M."/>
            <person name="Lecharny A."/>
            <person name="Scarpelli C."/>
            <person name="Artiguenave F."/>
            <person name="Pe M.E."/>
            <person name="Valle G."/>
            <person name="Morgante M."/>
            <person name="Caboche M."/>
            <person name="Adam-Blondon A.-F."/>
            <person name="Weissenbach J."/>
            <person name="Quetier F."/>
            <person name="Wincker P."/>
        </authorList>
    </citation>
    <scope>NUCLEOTIDE SEQUENCE [LARGE SCALE GENOMIC DNA]</scope>
    <source>
        <strain evidence="2">cv. Pinot noir / PN40024</strain>
    </source>
</reference>
<dbReference type="HOGENOM" id="CLU_3225652_0_0_1"/>
<dbReference type="EMBL" id="FN595235">
    <property type="protein sequence ID" value="CBI21955.3"/>
    <property type="molecule type" value="Genomic_DNA"/>
</dbReference>
<name>E0CTN9_VITVI</name>
<organism evidence="1 2">
    <name type="scientific">Vitis vinifera</name>
    <name type="common">Grape</name>
    <dbReference type="NCBI Taxonomy" id="29760"/>
    <lineage>
        <taxon>Eukaryota</taxon>
        <taxon>Viridiplantae</taxon>
        <taxon>Streptophyta</taxon>
        <taxon>Embryophyta</taxon>
        <taxon>Tracheophyta</taxon>
        <taxon>Spermatophyta</taxon>
        <taxon>Magnoliopsida</taxon>
        <taxon>eudicotyledons</taxon>
        <taxon>Gunneridae</taxon>
        <taxon>Pentapetalae</taxon>
        <taxon>rosids</taxon>
        <taxon>Vitales</taxon>
        <taxon>Vitaceae</taxon>
        <taxon>Viteae</taxon>
        <taxon>Vitis</taxon>
    </lineage>
</organism>
<gene>
    <name evidence="1" type="ordered locus">VIT_12s0028g02460</name>
</gene>
<accession>E0CTN9</accession>
<sequence>MPSQDGVPIGGSNLGLKRKKINPLWWKSISLFLWRAVSLDPNDK</sequence>
<proteinExistence type="predicted"/>
<dbReference type="AlphaFoldDB" id="E0CTN9"/>
<keyword evidence="2" id="KW-1185">Reference proteome</keyword>
<protein>
    <submittedName>
        <fullName evidence="1">Uncharacterized protein</fullName>
    </submittedName>
</protein>
<dbReference type="Proteomes" id="UP000009183">
    <property type="component" value="Chromosome 12"/>
</dbReference>
<dbReference type="InParanoid" id="E0CTN9"/>
<dbReference type="PaxDb" id="29760-VIT_12s0028g02460.t01"/>